<dbReference type="KEGG" id="mee:DA075_26695"/>
<feature type="compositionally biased region" description="Basic and acidic residues" evidence="1">
    <location>
        <begin position="73"/>
        <end position="87"/>
    </location>
</feature>
<dbReference type="AlphaFoldDB" id="A0A2R4WR77"/>
<dbReference type="Proteomes" id="UP000244755">
    <property type="component" value="Chromosome 1"/>
</dbReference>
<feature type="transmembrane region" description="Helical" evidence="2">
    <location>
        <begin position="6"/>
        <end position="23"/>
    </location>
</feature>
<evidence type="ECO:0000256" key="2">
    <source>
        <dbReference type="SAM" id="Phobius"/>
    </source>
</evidence>
<evidence type="ECO:0000313" key="4">
    <source>
        <dbReference type="Proteomes" id="UP000244755"/>
    </source>
</evidence>
<dbReference type="EMBL" id="CP028843">
    <property type="protein sequence ID" value="AWB24028.1"/>
    <property type="molecule type" value="Genomic_DNA"/>
</dbReference>
<reference evidence="3 4" key="1">
    <citation type="submission" date="2018-04" db="EMBL/GenBank/DDBJ databases">
        <title>Methylobacterium sp. PR1016A genome.</title>
        <authorList>
            <person name="Park W."/>
        </authorList>
    </citation>
    <scope>NUCLEOTIDE SEQUENCE [LARGE SCALE GENOMIC DNA]</scope>
    <source>
        <strain evidence="3 4">PR1016A</strain>
    </source>
</reference>
<name>A0A2R4WR77_9HYPH</name>
<feature type="region of interest" description="Disordered" evidence="1">
    <location>
        <begin position="60"/>
        <end position="87"/>
    </location>
</feature>
<organism evidence="3 4">
    <name type="scientific">Methylobacterium currus</name>
    <dbReference type="NCBI Taxonomy" id="2051553"/>
    <lineage>
        <taxon>Bacteria</taxon>
        <taxon>Pseudomonadati</taxon>
        <taxon>Pseudomonadota</taxon>
        <taxon>Alphaproteobacteria</taxon>
        <taxon>Hyphomicrobiales</taxon>
        <taxon>Methylobacteriaceae</taxon>
        <taxon>Methylobacterium</taxon>
    </lineage>
</organism>
<gene>
    <name evidence="3" type="ORF">DA075_26695</name>
</gene>
<feature type="transmembrane region" description="Helical" evidence="2">
    <location>
        <begin position="28"/>
        <end position="47"/>
    </location>
</feature>
<dbReference type="RefSeq" id="WP_099955802.1">
    <property type="nucleotide sequence ID" value="NZ_CP028843.1"/>
</dbReference>
<keyword evidence="2" id="KW-1133">Transmembrane helix</keyword>
<accession>A0A2R4WR77</accession>
<keyword evidence="4" id="KW-1185">Reference proteome</keyword>
<proteinExistence type="predicted"/>
<keyword evidence="2" id="KW-0472">Membrane</keyword>
<sequence length="87" mass="9256">MWHSAVGFLAVAVSIALIIRHFGAPRAVIYVFVITGLGASVATMLLADINTVDPGTSRAPAFTAQMPPVAGRDAQDLRSTHDPRGWR</sequence>
<evidence type="ECO:0000313" key="3">
    <source>
        <dbReference type="EMBL" id="AWB24028.1"/>
    </source>
</evidence>
<protein>
    <submittedName>
        <fullName evidence="3">Uncharacterized protein</fullName>
    </submittedName>
</protein>
<keyword evidence="2" id="KW-0812">Transmembrane</keyword>
<dbReference type="OrthoDB" id="7997648at2"/>
<evidence type="ECO:0000256" key="1">
    <source>
        <dbReference type="SAM" id="MobiDB-lite"/>
    </source>
</evidence>